<evidence type="ECO:0000259" key="5">
    <source>
        <dbReference type="Pfam" id="PF13426"/>
    </source>
</evidence>
<dbReference type="Pfam" id="PF13426">
    <property type="entry name" value="PAS_9"/>
    <property type="match status" value="1"/>
</dbReference>
<evidence type="ECO:0000313" key="7">
    <source>
        <dbReference type="Proteomes" id="UP000076632"/>
    </source>
</evidence>
<dbReference type="EMBL" id="KV407455">
    <property type="protein sequence ID" value="KZF24989.1"/>
    <property type="molecule type" value="Genomic_DNA"/>
</dbReference>
<dbReference type="Gene3D" id="3.30.450.20">
    <property type="entry name" value="PAS domain"/>
    <property type="match status" value="2"/>
</dbReference>
<dbReference type="STRING" id="1328760.A0A165IJN3"/>
<feature type="region of interest" description="Disordered" evidence="4">
    <location>
        <begin position="19"/>
        <end position="80"/>
    </location>
</feature>
<dbReference type="PANTHER" id="PTHR47429">
    <property type="entry name" value="PROTEIN TWIN LOV 1"/>
    <property type="match status" value="1"/>
</dbReference>
<dbReference type="OMA" id="DEYHEWV"/>
<evidence type="ECO:0000313" key="6">
    <source>
        <dbReference type="EMBL" id="KZF24989.1"/>
    </source>
</evidence>
<dbReference type="OrthoDB" id="447251at2759"/>
<feature type="compositionally biased region" description="Polar residues" evidence="4">
    <location>
        <begin position="33"/>
        <end position="45"/>
    </location>
</feature>
<organism evidence="6 7">
    <name type="scientific">Xylona heveae (strain CBS 132557 / TC161)</name>
    <dbReference type="NCBI Taxonomy" id="1328760"/>
    <lineage>
        <taxon>Eukaryota</taxon>
        <taxon>Fungi</taxon>
        <taxon>Dikarya</taxon>
        <taxon>Ascomycota</taxon>
        <taxon>Pezizomycotina</taxon>
        <taxon>Xylonomycetes</taxon>
        <taxon>Xylonales</taxon>
        <taxon>Xylonaceae</taxon>
        <taxon>Xylona</taxon>
    </lineage>
</organism>
<name>A0A165IJN3_XYLHT</name>
<proteinExistence type="predicted"/>
<keyword evidence="2" id="KW-0288">FMN</keyword>
<gene>
    <name evidence="6" type="ORF">L228DRAFT_280268</name>
</gene>
<dbReference type="RefSeq" id="XP_018190544.1">
    <property type="nucleotide sequence ID" value="XM_018335770.1"/>
</dbReference>
<evidence type="ECO:0000256" key="3">
    <source>
        <dbReference type="ARBA" id="ARBA00022991"/>
    </source>
</evidence>
<dbReference type="Proteomes" id="UP000076632">
    <property type="component" value="Unassembled WGS sequence"/>
</dbReference>
<evidence type="ECO:0000256" key="4">
    <source>
        <dbReference type="SAM" id="MobiDB-lite"/>
    </source>
</evidence>
<evidence type="ECO:0000256" key="2">
    <source>
        <dbReference type="ARBA" id="ARBA00022643"/>
    </source>
</evidence>
<feature type="domain" description="PAS" evidence="5">
    <location>
        <begin position="279"/>
        <end position="316"/>
    </location>
</feature>
<dbReference type="InterPro" id="IPR000014">
    <property type="entry name" value="PAS"/>
</dbReference>
<evidence type="ECO:0000256" key="1">
    <source>
        <dbReference type="ARBA" id="ARBA00022630"/>
    </source>
</evidence>
<dbReference type="InterPro" id="IPR035965">
    <property type="entry name" value="PAS-like_dom_sf"/>
</dbReference>
<dbReference type="GO" id="GO:0005634">
    <property type="term" value="C:nucleus"/>
    <property type="evidence" value="ECO:0007669"/>
    <property type="project" value="TreeGrafter"/>
</dbReference>
<dbReference type="GeneID" id="28900907"/>
<keyword evidence="1" id="KW-0285">Flavoprotein</keyword>
<dbReference type="PANTHER" id="PTHR47429:SF9">
    <property type="entry name" value="PAS DOMAIN-CONTAINING PROTEIN"/>
    <property type="match status" value="1"/>
</dbReference>
<keyword evidence="7" id="KW-1185">Reference proteome</keyword>
<dbReference type="AlphaFoldDB" id="A0A165IJN3"/>
<dbReference type="SUPFAM" id="SSF55785">
    <property type="entry name" value="PYP-like sensor domain (PAS domain)"/>
    <property type="match status" value="1"/>
</dbReference>
<reference evidence="6 7" key="1">
    <citation type="journal article" date="2016" name="Fungal Biol.">
        <title>The genome of Xylona heveae provides a window into fungal endophytism.</title>
        <authorList>
            <person name="Gazis R."/>
            <person name="Kuo A."/>
            <person name="Riley R."/>
            <person name="LaButti K."/>
            <person name="Lipzen A."/>
            <person name="Lin J."/>
            <person name="Amirebrahimi M."/>
            <person name="Hesse C.N."/>
            <person name="Spatafora J.W."/>
            <person name="Henrissat B."/>
            <person name="Hainaut M."/>
            <person name="Grigoriev I.V."/>
            <person name="Hibbett D.S."/>
        </authorList>
    </citation>
    <scope>NUCLEOTIDE SEQUENCE [LARGE SCALE GENOMIC DNA]</scope>
    <source>
        <strain evidence="6 7">TC161</strain>
    </source>
</reference>
<protein>
    <recommendedName>
        <fullName evidence="5">PAS domain-containing protein</fullName>
    </recommendedName>
</protein>
<keyword evidence="3" id="KW-0157">Chromophore</keyword>
<dbReference type="InParanoid" id="A0A165IJN3"/>
<sequence>MDVRYTDRTISLLSNDTAGTLSLDEDGAHPIIDSNSPYSIQNRDYGSQRLESPGGLLSPEPSTSESSRSRPRKASISSSVETVFPLASGLPPLQARGHSNESDNLNPVLEDDPQCFDLVTAPEEISPKKEFSLENRSEQLFSQEHLKIIFADPALLFKFTTFLTSHRPQSVPVLVYYLDSLKALRAIEYANAISEALNPIQGHEFTTEPARITVNATLEHKAKKAFEVLAQEDLPAYITSTYTRIVSLSIRERISGALPPNLREASEGLAEVFCLTDPSRPDNPIIFASDEFHRTTQYGMDYVAGRNCRFLQGPKSNPRRDGSPFMNLLMLAPLCDSRGKVRYFIGAQVDVSGLVKDCTCIDSFQRLVGQEDPNVEGYQTSYASESKEEFQELCEMFNTTELDIVRKCGGRMHKDIIDDEDSRSWRQPRLLLKEPSPDLNKLLQSDMKARGRLRGIYENYVLIRPFPSLRVLFASPSLRVPGFLQSPFMDKIGGSSRVREELLTAFAGGRGVTAKVRWVSKTDDVGRKRWIHCTPLQGHNGNVGVWMIILVDDDREENRKWRLAPPVDARIGRTPSAGKRERAEDEVTYHKIIRDENWVHRSPFGHQRSGTPLSFDASIRSGSPLSFAMS</sequence>
<accession>A0A165IJN3</accession>